<dbReference type="AlphaFoldDB" id="A0A820L0B1"/>
<keyword evidence="4" id="KW-0472">Membrane</keyword>
<comment type="caution">
    <text evidence="5">The sequence shown here is derived from an EMBL/GenBank/DDBJ whole genome shotgun (WGS) entry which is preliminary data.</text>
</comment>
<dbReference type="Pfam" id="PF00854">
    <property type="entry name" value="PTR2"/>
    <property type="match status" value="1"/>
</dbReference>
<evidence type="ECO:0000313" key="6">
    <source>
        <dbReference type="Proteomes" id="UP000663874"/>
    </source>
</evidence>
<dbReference type="InterPro" id="IPR036259">
    <property type="entry name" value="MFS_trans_sf"/>
</dbReference>
<evidence type="ECO:0000256" key="3">
    <source>
        <dbReference type="ARBA" id="ARBA00022989"/>
    </source>
</evidence>
<evidence type="ECO:0000256" key="2">
    <source>
        <dbReference type="ARBA" id="ARBA00022692"/>
    </source>
</evidence>
<comment type="subcellular location">
    <subcellularLocation>
        <location evidence="1">Membrane</location>
        <topology evidence="1">Multi-pass membrane protein</topology>
    </subcellularLocation>
</comment>
<keyword evidence="3" id="KW-1133">Transmembrane helix</keyword>
<dbReference type="EMBL" id="CAJOBE010049088">
    <property type="protein sequence ID" value="CAF4351191.1"/>
    <property type="molecule type" value="Genomic_DNA"/>
</dbReference>
<dbReference type="GO" id="GO:0016020">
    <property type="term" value="C:membrane"/>
    <property type="evidence" value="ECO:0007669"/>
    <property type="project" value="UniProtKB-SubCell"/>
</dbReference>
<evidence type="ECO:0000313" key="5">
    <source>
        <dbReference type="EMBL" id="CAF4351191.1"/>
    </source>
</evidence>
<dbReference type="Gene3D" id="1.20.1250.20">
    <property type="entry name" value="MFS general substrate transporter like domains"/>
    <property type="match status" value="1"/>
</dbReference>
<gene>
    <name evidence="5" type="ORF">FNK824_LOCUS42342</name>
</gene>
<feature type="non-terminal residue" evidence="5">
    <location>
        <position position="81"/>
    </location>
</feature>
<keyword evidence="2" id="KW-0812">Transmembrane</keyword>
<protein>
    <submittedName>
        <fullName evidence="5">Uncharacterized protein</fullName>
    </submittedName>
</protein>
<sequence>MRRKLGYQPDRPDFLDYAKSMPSASEFNEKETVSELNNNQFIDDLKKAVRACRVFAFYPFYWICYNQFGTNLVSQAAQMNV</sequence>
<evidence type="ECO:0000256" key="1">
    <source>
        <dbReference type="ARBA" id="ARBA00004141"/>
    </source>
</evidence>
<reference evidence="5" key="1">
    <citation type="submission" date="2021-02" db="EMBL/GenBank/DDBJ databases">
        <authorList>
            <person name="Nowell W R."/>
        </authorList>
    </citation>
    <scope>NUCLEOTIDE SEQUENCE</scope>
</reference>
<evidence type="ECO:0000256" key="4">
    <source>
        <dbReference type="ARBA" id="ARBA00023136"/>
    </source>
</evidence>
<organism evidence="5 6">
    <name type="scientific">Rotaria sordida</name>
    <dbReference type="NCBI Taxonomy" id="392033"/>
    <lineage>
        <taxon>Eukaryota</taxon>
        <taxon>Metazoa</taxon>
        <taxon>Spiralia</taxon>
        <taxon>Gnathifera</taxon>
        <taxon>Rotifera</taxon>
        <taxon>Eurotatoria</taxon>
        <taxon>Bdelloidea</taxon>
        <taxon>Philodinida</taxon>
        <taxon>Philodinidae</taxon>
        <taxon>Rotaria</taxon>
    </lineage>
</organism>
<dbReference type="GO" id="GO:0022857">
    <property type="term" value="F:transmembrane transporter activity"/>
    <property type="evidence" value="ECO:0007669"/>
    <property type="project" value="InterPro"/>
</dbReference>
<name>A0A820L0B1_9BILA</name>
<accession>A0A820L0B1</accession>
<dbReference type="Proteomes" id="UP000663874">
    <property type="component" value="Unassembled WGS sequence"/>
</dbReference>
<proteinExistence type="predicted"/>
<dbReference type="InterPro" id="IPR000109">
    <property type="entry name" value="POT_fam"/>
</dbReference>